<comment type="caution">
    <text evidence="1">The sequence shown here is derived from an EMBL/GenBank/DDBJ whole genome shotgun (WGS) entry which is preliminary data.</text>
</comment>
<feature type="non-terminal residue" evidence="1">
    <location>
        <position position="1"/>
    </location>
</feature>
<name>A0A1V1NYS2_9BACT</name>
<sequence length="132" mass="15355">DLKVFPQKGSIATEFSFDISGSIDEQTPTENLLVRWDFNGDGIFDTDYLNQLTVQHQFETVSEMPVICWVFDEHFAIAKKEFKIPSLILNHTRLYIHFLPLVSQIFQYKIPSIFNGMVEIQTVMIILHILFT</sequence>
<evidence type="ECO:0008006" key="3">
    <source>
        <dbReference type="Google" id="ProtNLM"/>
    </source>
</evidence>
<reference evidence="2" key="1">
    <citation type="submission" date="2012-11" db="EMBL/GenBank/DDBJ databases">
        <authorList>
            <person name="Lucero-Rivera Y.E."/>
            <person name="Tovar-Ramirez D."/>
        </authorList>
    </citation>
    <scope>NUCLEOTIDE SEQUENCE [LARGE SCALE GENOMIC DNA]</scope>
    <source>
        <strain evidence="2">Araruama</strain>
    </source>
</reference>
<protein>
    <recommendedName>
        <fullName evidence="3">PKD domain-containing protein</fullName>
    </recommendedName>
</protein>
<evidence type="ECO:0000313" key="1">
    <source>
        <dbReference type="EMBL" id="ETR67730.1"/>
    </source>
</evidence>
<dbReference type="EMBL" id="ATBP01001240">
    <property type="protein sequence ID" value="ETR67730.1"/>
    <property type="molecule type" value="Genomic_DNA"/>
</dbReference>
<proteinExistence type="predicted"/>
<organism evidence="1 2">
    <name type="scientific">Candidatus Magnetoglobus multicellularis str. Araruama</name>
    <dbReference type="NCBI Taxonomy" id="890399"/>
    <lineage>
        <taxon>Bacteria</taxon>
        <taxon>Pseudomonadati</taxon>
        <taxon>Thermodesulfobacteriota</taxon>
        <taxon>Desulfobacteria</taxon>
        <taxon>Desulfobacterales</taxon>
        <taxon>Desulfobacteraceae</taxon>
        <taxon>Candidatus Magnetoglobus</taxon>
    </lineage>
</organism>
<accession>A0A1V1NYS2</accession>
<dbReference type="Proteomes" id="UP000189670">
    <property type="component" value="Unassembled WGS sequence"/>
</dbReference>
<dbReference type="AlphaFoldDB" id="A0A1V1NYS2"/>
<evidence type="ECO:0000313" key="2">
    <source>
        <dbReference type="Proteomes" id="UP000189670"/>
    </source>
</evidence>
<gene>
    <name evidence="1" type="ORF">OMM_11279</name>
</gene>